<feature type="coiled-coil region" evidence="1">
    <location>
        <begin position="19"/>
        <end position="46"/>
    </location>
</feature>
<sequence>MKMTQGNFEAMKSIQETSNKNHEASIKNLEVQIGQLSRQFSTLQNNGGFGGNTQDNPKNENCKAFNLRNRVVPSPEVRESSKKESKNVVRVELKKKGMTRLKKRTMRVKSKKRRNVRLMKNVRVSKKK</sequence>
<organism evidence="2 3">
    <name type="scientific">Trifolium medium</name>
    <dbReference type="NCBI Taxonomy" id="97028"/>
    <lineage>
        <taxon>Eukaryota</taxon>
        <taxon>Viridiplantae</taxon>
        <taxon>Streptophyta</taxon>
        <taxon>Embryophyta</taxon>
        <taxon>Tracheophyta</taxon>
        <taxon>Spermatophyta</taxon>
        <taxon>Magnoliopsida</taxon>
        <taxon>eudicotyledons</taxon>
        <taxon>Gunneridae</taxon>
        <taxon>Pentapetalae</taxon>
        <taxon>rosids</taxon>
        <taxon>fabids</taxon>
        <taxon>Fabales</taxon>
        <taxon>Fabaceae</taxon>
        <taxon>Papilionoideae</taxon>
        <taxon>50 kb inversion clade</taxon>
        <taxon>NPAAA clade</taxon>
        <taxon>Hologalegina</taxon>
        <taxon>IRL clade</taxon>
        <taxon>Trifolieae</taxon>
        <taxon>Trifolium</taxon>
    </lineage>
</organism>
<dbReference type="EMBL" id="LXQA010050296">
    <property type="protein sequence ID" value="MCI02814.1"/>
    <property type="molecule type" value="Genomic_DNA"/>
</dbReference>
<protein>
    <submittedName>
        <fullName evidence="2">Uncharacterized protein</fullName>
    </submittedName>
</protein>
<evidence type="ECO:0000256" key="1">
    <source>
        <dbReference type="SAM" id="Coils"/>
    </source>
</evidence>
<keyword evidence="1" id="KW-0175">Coiled coil</keyword>
<keyword evidence="3" id="KW-1185">Reference proteome</keyword>
<dbReference type="AlphaFoldDB" id="A0A392NTT8"/>
<evidence type="ECO:0000313" key="3">
    <source>
        <dbReference type="Proteomes" id="UP000265520"/>
    </source>
</evidence>
<dbReference type="Proteomes" id="UP000265520">
    <property type="component" value="Unassembled WGS sequence"/>
</dbReference>
<name>A0A392NTT8_9FABA</name>
<gene>
    <name evidence="2" type="ORF">A2U01_0023848</name>
</gene>
<comment type="caution">
    <text evidence="2">The sequence shown here is derived from an EMBL/GenBank/DDBJ whole genome shotgun (WGS) entry which is preliminary data.</text>
</comment>
<reference evidence="2 3" key="1">
    <citation type="journal article" date="2018" name="Front. Plant Sci.">
        <title>Red Clover (Trifolium pratense) and Zigzag Clover (T. medium) - A Picture of Genomic Similarities and Differences.</title>
        <authorList>
            <person name="Dluhosova J."/>
            <person name="Istvanek J."/>
            <person name="Nedelnik J."/>
            <person name="Repkova J."/>
        </authorList>
    </citation>
    <scope>NUCLEOTIDE SEQUENCE [LARGE SCALE GENOMIC DNA]</scope>
    <source>
        <strain evidence="3">cv. 10/8</strain>
        <tissue evidence="2">Leaf</tissue>
    </source>
</reference>
<proteinExistence type="predicted"/>
<accession>A0A392NTT8</accession>
<evidence type="ECO:0000313" key="2">
    <source>
        <dbReference type="EMBL" id="MCI02814.1"/>
    </source>
</evidence>